<dbReference type="PANTHER" id="PTHR37535:SF2">
    <property type="entry name" value="FINGER DOMAIN PROTEIN, PUTATIVE (AFU_ORTHOLOGUE AFUA_6G09300)-RELATED"/>
    <property type="match status" value="1"/>
</dbReference>
<feature type="compositionally biased region" description="Basic and acidic residues" evidence="1">
    <location>
        <begin position="276"/>
        <end position="285"/>
    </location>
</feature>
<proteinExistence type="predicted"/>
<keyword evidence="3" id="KW-1185">Reference proteome</keyword>
<feature type="region of interest" description="Disordered" evidence="1">
    <location>
        <begin position="275"/>
        <end position="305"/>
    </location>
</feature>
<dbReference type="InParanoid" id="A0A1V8S861"/>
<dbReference type="InterPro" id="IPR021842">
    <property type="entry name" value="DUF3435"/>
</dbReference>
<dbReference type="Pfam" id="PF11917">
    <property type="entry name" value="DUF3435"/>
    <property type="match status" value="2"/>
</dbReference>
<evidence type="ECO:0000313" key="3">
    <source>
        <dbReference type="Proteomes" id="UP000192596"/>
    </source>
</evidence>
<dbReference type="STRING" id="1507870.A0A1V8S861"/>
<dbReference type="OrthoDB" id="4485682at2759"/>
<sequence>MVGVRQQLAHEFGLVTEKKPKPIVRAEDEFQLLKTLWSCPSLTFDHERLRVQLALIAQLAGITGNRPGALLVLCNEDLKVTLLPDPEGAGVPRVIRKFSGSSALDGLHILEGLNQLELPIKESLRGPPVFRMGLASQVAIIKAASGTTRKIDRRQLNALNRQQLEGVDRHPEVRLLARRRGALATSTRAAYITITRTKGTALYEDYHDARKVYLKRNKALYIEQQLNGDYDGAECSREAITDIEASSTPYILSLERQAALVALFTAGLDLSGLNLRDSESDRDGSSSDDQDDDDDDDDNVGANAVLTPANGKALMIEALKRLMAKEFTKEQAIERYRGHLATKA</sequence>
<dbReference type="PANTHER" id="PTHR37535">
    <property type="entry name" value="FLUG DOMAIN PROTEIN"/>
    <property type="match status" value="1"/>
</dbReference>
<dbReference type="Proteomes" id="UP000192596">
    <property type="component" value="Unassembled WGS sequence"/>
</dbReference>
<feature type="compositionally biased region" description="Acidic residues" evidence="1">
    <location>
        <begin position="286"/>
        <end position="299"/>
    </location>
</feature>
<evidence type="ECO:0000313" key="2">
    <source>
        <dbReference type="EMBL" id="OQN95408.1"/>
    </source>
</evidence>
<evidence type="ECO:0000256" key="1">
    <source>
        <dbReference type="SAM" id="MobiDB-lite"/>
    </source>
</evidence>
<reference evidence="3" key="1">
    <citation type="submission" date="2017-03" db="EMBL/GenBank/DDBJ databases">
        <title>Genomes of endolithic fungi from Antarctica.</title>
        <authorList>
            <person name="Coleine C."/>
            <person name="Masonjones S."/>
            <person name="Stajich J.E."/>
        </authorList>
    </citation>
    <scope>NUCLEOTIDE SEQUENCE [LARGE SCALE GENOMIC DNA]</scope>
    <source>
        <strain evidence="3">CCFEE 5527</strain>
    </source>
</reference>
<dbReference type="EMBL" id="NAJO01000098">
    <property type="protein sequence ID" value="OQN95408.1"/>
    <property type="molecule type" value="Genomic_DNA"/>
</dbReference>
<gene>
    <name evidence="2" type="ORF">B0A48_18594</name>
</gene>
<comment type="caution">
    <text evidence="2">The sequence shown here is derived from an EMBL/GenBank/DDBJ whole genome shotgun (WGS) entry which is preliminary data.</text>
</comment>
<accession>A0A1V8S861</accession>
<organism evidence="2 3">
    <name type="scientific">Cryoendolithus antarcticus</name>
    <dbReference type="NCBI Taxonomy" id="1507870"/>
    <lineage>
        <taxon>Eukaryota</taxon>
        <taxon>Fungi</taxon>
        <taxon>Dikarya</taxon>
        <taxon>Ascomycota</taxon>
        <taxon>Pezizomycotina</taxon>
        <taxon>Dothideomycetes</taxon>
        <taxon>Dothideomycetidae</taxon>
        <taxon>Cladosporiales</taxon>
        <taxon>Cladosporiaceae</taxon>
        <taxon>Cryoendolithus</taxon>
    </lineage>
</organism>
<protein>
    <submittedName>
        <fullName evidence="2">Uncharacterized protein</fullName>
    </submittedName>
</protein>
<dbReference type="AlphaFoldDB" id="A0A1V8S861"/>
<name>A0A1V8S861_9PEZI</name>